<keyword evidence="5 6" id="KW-0472">Membrane</keyword>
<evidence type="ECO:0000256" key="4">
    <source>
        <dbReference type="ARBA" id="ARBA00022989"/>
    </source>
</evidence>
<keyword evidence="3 6" id="KW-0812">Transmembrane</keyword>
<feature type="transmembrane region" description="Helical" evidence="6">
    <location>
        <begin position="384"/>
        <end position="402"/>
    </location>
</feature>
<sequence length="406" mass="42179">MRARRRGGLAFALAFSDQGLSALLSLGTTLWLIRRGTAEQLATYVFWANAALVLGTVIGAMTTVHLYRLPPTAGRRGTERAINAAHLSLTLLASLGTFLVVTLLGPPFGLAAATLFVAGSLIGLHARALAASRGTMVHAAAISAAAMLAVGAAIAMEAWRSQSPDLTLLLACNGLAQATVGLWVVWRLCGGLAVADLGLPARRRQLVLARRSGWSLLAGAGNEVFTRLYIFVVPAWFGATALAALAAAQTMLRPATLLAGAFGAASRGPLVARRHAGDTAGFWRILLLGAAFPAAMTFVAGCVVALLWPWISALIFGGRYPGLEAEVLLWTGVLVLGCFWVAGLAGLQALGQLRHLAQAELGGAALCGVMMLPMLVLFGPRGALVAMMIGGLLQVVLLARGIRRGL</sequence>
<dbReference type="RefSeq" id="WP_216839017.1">
    <property type="nucleotide sequence ID" value="NZ_JAFNJS010000008.1"/>
</dbReference>
<comment type="caution">
    <text evidence="7">The sequence shown here is derived from an EMBL/GenBank/DDBJ whole genome shotgun (WGS) entry which is preliminary data.</text>
</comment>
<organism evidence="7 8">
    <name type="scientific">Falsiroseomonas tokyonensis</name>
    <dbReference type="NCBI Taxonomy" id="430521"/>
    <lineage>
        <taxon>Bacteria</taxon>
        <taxon>Pseudomonadati</taxon>
        <taxon>Pseudomonadota</taxon>
        <taxon>Alphaproteobacteria</taxon>
        <taxon>Acetobacterales</taxon>
        <taxon>Roseomonadaceae</taxon>
        <taxon>Falsiroseomonas</taxon>
    </lineage>
</organism>
<evidence type="ECO:0000256" key="6">
    <source>
        <dbReference type="SAM" id="Phobius"/>
    </source>
</evidence>
<proteinExistence type="predicted"/>
<feature type="transmembrane region" description="Helical" evidence="6">
    <location>
        <begin position="168"/>
        <end position="195"/>
    </location>
</feature>
<dbReference type="PANTHER" id="PTHR30250:SF11">
    <property type="entry name" value="O-ANTIGEN TRANSPORTER-RELATED"/>
    <property type="match status" value="1"/>
</dbReference>
<dbReference type="InterPro" id="IPR050833">
    <property type="entry name" value="Poly_Biosynth_Transport"/>
</dbReference>
<evidence type="ECO:0000256" key="5">
    <source>
        <dbReference type="ARBA" id="ARBA00023136"/>
    </source>
</evidence>
<gene>
    <name evidence="7" type="ORF">ACFOD3_23210</name>
</gene>
<name>A0ABV7BZQ4_9PROT</name>
<feature type="transmembrane region" description="Helical" evidence="6">
    <location>
        <begin position="45"/>
        <end position="69"/>
    </location>
</feature>
<comment type="subcellular location">
    <subcellularLocation>
        <location evidence="1">Cell membrane</location>
        <topology evidence="1">Multi-pass membrane protein</topology>
    </subcellularLocation>
</comment>
<keyword evidence="8" id="KW-1185">Reference proteome</keyword>
<dbReference type="Proteomes" id="UP001595420">
    <property type="component" value="Unassembled WGS sequence"/>
</dbReference>
<evidence type="ECO:0000313" key="8">
    <source>
        <dbReference type="Proteomes" id="UP001595420"/>
    </source>
</evidence>
<evidence type="ECO:0000256" key="1">
    <source>
        <dbReference type="ARBA" id="ARBA00004651"/>
    </source>
</evidence>
<feature type="transmembrane region" description="Helical" evidence="6">
    <location>
        <begin position="137"/>
        <end position="156"/>
    </location>
</feature>
<protein>
    <recommendedName>
        <fullName evidence="9">Polysaccharide biosynthesis protein</fullName>
    </recommendedName>
</protein>
<dbReference type="EMBL" id="JBHRSB010000008">
    <property type="protein sequence ID" value="MFC3002828.1"/>
    <property type="molecule type" value="Genomic_DNA"/>
</dbReference>
<dbReference type="PANTHER" id="PTHR30250">
    <property type="entry name" value="PST FAMILY PREDICTED COLANIC ACID TRANSPORTER"/>
    <property type="match status" value="1"/>
</dbReference>
<feature type="transmembrane region" description="Helical" evidence="6">
    <location>
        <begin position="285"/>
        <end position="308"/>
    </location>
</feature>
<feature type="transmembrane region" description="Helical" evidence="6">
    <location>
        <begin position="110"/>
        <end position="130"/>
    </location>
</feature>
<evidence type="ECO:0000256" key="3">
    <source>
        <dbReference type="ARBA" id="ARBA00022692"/>
    </source>
</evidence>
<evidence type="ECO:0008006" key="9">
    <source>
        <dbReference type="Google" id="ProtNLM"/>
    </source>
</evidence>
<feature type="transmembrane region" description="Helical" evidence="6">
    <location>
        <begin position="359"/>
        <end position="378"/>
    </location>
</feature>
<evidence type="ECO:0000313" key="7">
    <source>
        <dbReference type="EMBL" id="MFC3002828.1"/>
    </source>
</evidence>
<keyword evidence="2" id="KW-1003">Cell membrane</keyword>
<reference evidence="8" key="1">
    <citation type="journal article" date="2019" name="Int. J. Syst. Evol. Microbiol.">
        <title>The Global Catalogue of Microorganisms (GCM) 10K type strain sequencing project: providing services to taxonomists for standard genome sequencing and annotation.</title>
        <authorList>
            <consortium name="The Broad Institute Genomics Platform"/>
            <consortium name="The Broad Institute Genome Sequencing Center for Infectious Disease"/>
            <person name="Wu L."/>
            <person name="Ma J."/>
        </authorList>
    </citation>
    <scope>NUCLEOTIDE SEQUENCE [LARGE SCALE GENOMIC DNA]</scope>
    <source>
        <strain evidence="8">CGMCC 1.16855</strain>
    </source>
</reference>
<accession>A0ABV7BZQ4</accession>
<feature type="transmembrane region" description="Helical" evidence="6">
    <location>
        <begin position="81"/>
        <end position="104"/>
    </location>
</feature>
<feature type="transmembrane region" description="Helical" evidence="6">
    <location>
        <begin position="328"/>
        <end position="347"/>
    </location>
</feature>
<evidence type="ECO:0000256" key="2">
    <source>
        <dbReference type="ARBA" id="ARBA00022475"/>
    </source>
</evidence>
<keyword evidence="4 6" id="KW-1133">Transmembrane helix</keyword>